<dbReference type="InterPro" id="IPR001516">
    <property type="entry name" value="Proton_antipo_N"/>
</dbReference>
<reference evidence="24 25" key="1">
    <citation type="submission" date="2017-10" db="EMBL/GenBank/DDBJ databases">
        <title>genome sequences of Staph epi in chlorhexidine trial.</title>
        <authorList>
            <person name="Greninger A.L."/>
            <person name="Addetia A."/>
            <person name="Qin X."/>
            <person name="Zerr D."/>
        </authorList>
    </citation>
    <scope>NUCLEOTIDE SEQUENCE [LARGE SCALE GENOMIC DNA]</scope>
    <source>
        <strain evidence="24 25">SCH-17</strain>
    </source>
</reference>
<evidence type="ECO:0000256" key="17">
    <source>
        <dbReference type="SAM" id="Phobius"/>
    </source>
</evidence>
<dbReference type="NCBIfam" id="TIGR00940">
    <property type="entry name" value="2a6301s01"/>
    <property type="match status" value="1"/>
</dbReference>
<feature type="transmembrane region" description="Helical" evidence="17">
    <location>
        <begin position="301"/>
        <end position="325"/>
    </location>
</feature>
<evidence type="ECO:0000256" key="1">
    <source>
        <dbReference type="ARBA" id="ARBA00004651"/>
    </source>
</evidence>
<keyword evidence="13 17" id="KW-0472">Membrane</keyword>
<evidence type="ECO:0000259" key="19">
    <source>
        <dbReference type="Pfam" id="PF00662"/>
    </source>
</evidence>
<evidence type="ECO:0000256" key="11">
    <source>
        <dbReference type="ARBA" id="ARBA00023053"/>
    </source>
</evidence>
<keyword evidence="14" id="KW-0739">Sodium transport</keyword>
<sequence>MSLLHIAVLLPLIFALIIPFLYRFVKRIHLGWFVLPVPIVLFIYFISLISMTMSGNNVMKNLNWMPHIGMNFNLYVDGLGLLFSLLITGIGSLVVLYSIGYLSKSEQLGNFYCYLLLFMGAMLGVVLSDNFIILYLFWELTSFSSFLLISFWREKKASIYGAQKSLIITVLGGLSMLGGIILLSLATDTFSIQAMISKASDIQNSPFFILVMILFMIGAFTKSAQVPFYIWLPDAMEAPTPVSAYLHSATMVKAGLYLIARITPIFAISEGWVWTITLVGLITLFWASLNATKQHDLKGILAFSTVSQLGMIMSMLGIGAVSYHYQGANSQLYVAGFVAAIFHLINHATFKGALFMITGGIDHSTGTRDVKKLGGLLTIMPISFTLTVITTLSMAGVPPFNGFLSKEKFLESMINVTHLNLMSLNTLGILLPIIAIIGSIFTFVYSIKFILHIFFGSYKPEALPKQAHESSILMLISPIILTSLVIVFGLFPSILTQSIIEPASVAVSQTSNITAEFHLFHGITPAFLSTIGIYIIGILLLISFSYWVRLLQAHPYQLTLNHWYDTSGQRIPGYSENITNSYVTGFSRNNLVIILGILIALTFVTVISVPFSIDFKNVSHLRVFEGATVLFLLIASTFIIFAKSRLFSIIMLSAVGYAISVLFIFFKAPDLALTQFVVESISTALFLLCFYHLPNLNRYNEKPTFKLTNAVISIGVGLSVIILGLIGYGNRHFDSITKFYQEHVFDLAHGKNMVNVILVDFRGMDTLFESSVLGIAGLGVYTMIKLRLKQKNQSSEVNDHE</sequence>
<evidence type="ECO:0000313" key="24">
    <source>
        <dbReference type="EMBL" id="PIH10051.1"/>
    </source>
</evidence>
<feature type="transmembrane region" description="Helical" evidence="17">
    <location>
        <begin position="472"/>
        <end position="495"/>
    </location>
</feature>
<dbReference type="Pfam" id="PF20501">
    <property type="entry name" value="MbhE"/>
    <property type="match status" value="1"/>
</dbReference>
<comment type="similarity">
    <text evidence="2">Belongs to the CPA3 antiporters (TC 2.A.63) subunit A family.</text>
</comment>
<evidence type="ECO:0000313" key="26">
    <source>
        <dbReference type="Proteomes" id="UP000622362"/>
    </source>
</evidence>
<dbReference type="InterPro" id="IPR001750">
    <property type="entry name" value="ND/Mrp_TM"/>
</dbReference>
<dbReference type="InterPro" id="IPR005663">
    <property type="entry name" value="MrpA/MnhA1/PhaAB"/>
</dbReference>
<feature type="transmembrane region" description="Helical" evidence="17">
    <location>
        <begin position="337"/>
        <end position="361"/>
    </location>
</feature>
<name>A0A2G7HY67_STAEP</name>
<evidence type="ECO:0000256" key="2">
    <source>
        <dbReference type="ARBA" id="ARBA00008483"/>
    </source>
</evidence>
<evidence type="ECO:0000259" key="20">
    <source>
        <dbReference type="Pfam" id="PF13244"/>
    </source>
</evidence>
<comment type="subunit">
    <text evidence="3">May form a heterooligomeric complex that consists of seven subunits: mnhA1, mnhB1, mnhC1, mnhD1, mnhE1, mnhF1 and mnhG1.</text>
</comment>
<keyword evidence="10 17" id="KW-1133">Transmembrane helix</keyword>
<comment type="caution">
    <text evidence="23">The sequence shown here is derived from an EMBL/GenBank/DDBJ whole genome shotgun (WGS) entry which is preliminary data.</text>
</comment>
<feature type="transmembrane region" description="Helical" evidence="17">
    <location>
        <begin position="526"/>
        <end position="548"/>
    </location>
</feature>
<dbReference type="InterPro" id="IPR050616">
    <property type="entry name" value="CPA3_Na-H_Antiporter_A"/>
</dbReference>
<evidence type="ECO:0000256" key="10">
    <source>
        <dbReference type="ARBA" id="ARBA00022989"/>
    </source>
</evidence>
<dbReference type="GO" id="GO:0015297">
    <property type="term" value="F:antiporter activity"/>
    <property type="evidence" value="ECO:0007669"/>
    <property type="project" value="UniProtKB-KW"/>
</dbReference>
<feature type="transmembrane region" description="Helical" evidence="17">
    <location>
        <begin position="207"/>
        <end position="232"/>
    </location>
</feature>
<dbReference type="InterPro" id="IPR046806">
    <property type="entry name" value="MrpA_C/MbhE"/>
</dbReference>
<dbReference type="EMBL" id="JADPYN010000009">
    <property type="protein sequence ID" value="MBF9303636.1"/>
    <property type="molecule type" value="Genomic_DNA"/>
</dbReference>
<reference evidence="23" key="3">
    <citation type="submission" date="2020-11" db="EMBL/GenBank/DDBJ databases">
        <title>Molecular epidemiology and genomic profiles of multidrug-resistant bacteria collected from clinical sources in South Africa.</title>
        <authorList>
            <person name="Asante J."/>
            <person name="Amoako D.G."/>
        </authorList>
    </citation>
    <scope>NUCLEOTIDE SEQUENCE</scope>
    <source>
        <strain evidence="23">C68</strain>
    </source>
</reference>
<feature type="transmembrane region" description="Helical" evidence="17">
    <location>
        <begin position="272"/>
        <end position="289"/>
    </location>
</feature>
<evidence type="ECO:0000256" key="4">
    <source>
        <dbReference type="ARBA" id="ARBA00018316"/>
    </source>
</evidence>
<evidence type="ECO:0000256" key="13">
    <source>
        <dbReference type="ARBA" id="ARBA00023136"/>
    </source>
</evidence>
<evidence type="ECO:0000313" key="22">
    <source>
        <dbReference type="EMBL" id="MBF2230186.1"/>
    </source>
</evidence>
<evidence type="ECO:0000256" key="5">
    <source>
        <dbReference type="ARBA" id="ARBA00022448"/>
    </source>
</evidence>
<evidence type="ECO:0000259" key="21">
    <source>
        <dbReference type="Pfam" id="PF20501"/>
    </source>
</evidence>
<dbReference type="PRINTS" id="PR01435">
    <property type="entry name" value="NPOXDRDTASE5"/>
</dbReference>
<dbReference type="PANTHER" id="PTHR43373:SF1">
    <property type="entry name" value="NA(+)_H(+) ANTIPORTER SUBUNIT A"/>
    <property type="match status" value="1"/>
</dbReference>
<dbReference type="OrthoDB" id="9807568at2"/>
<feature type="transmembrane region" description="Helical" evidence="17">
    <location>
        <begin position="623"/>
        <end position="642"/>
    </location>
</feature>
<dbReference type="InterPro" id="IPR025383">
    <property type="entry name" value="MrpA_C/MbhD"/>
</dbReference>
<feature type="transmembrane region" description="Helical" evidence="17">
    <location>
        <begin position="6"/>
        <end position="25"/>
    </location>
</feature>
<feature type="transmembrane region" description="Helical" evidence="17">
    <location>
        <begin position="133"/>
        <end position="153"/>
    </location>
</feature>
<protein>
    <recommendedName>
        <fullName evidence="4">Na(+)/H(+) antiporter subunit A1</fullName>
    </recommendedName>
    <alternativeName>
        <fullName evidence="15">Mnh complex subunit A1</fullName>
    </alternativeName>
</protein>
<keyword evidence="9" id="KW-0375">Hydrogen ion transport</keyword>
<feature type="transmembrane region" description="Helical" evidence="17">
    <location>
        <begin position="74"/>
        <end position="99"/>
    </location>
</feature>
<evidence type="ECO:0000313" key="25">
    <source>
        <dbReference type="Proteomes" id="UP000228502"/>
    </source>
</evidence>
<feature type="transmembrane region" description="Helical" evidence="17">
    <location>
        <begin position="705"/>
        <end position="728"/>
    </location>
</feature>
<dbReference type="Proteomes" id="UP000648077">
    <property type="component" value="Unassembled WGS sequence"/>
</dbReference>
<dbReference type="GO" id="GO:0006814">
    <property type="term" value="P:sodium ion transport"/>
    <property type="evidence" value="ECO:0007669"/>
    <property type="project" value="UniProtKB-KW"/>
</dbReference>
<dbReference type="EMBL" id="PEJG01000008">
    <property type="protein sequence ID" value="PIH10051.1"/>
    <property type="molecule type" value="Genomic_DNA"/>
</dbReference>
<evidence type="ECO:0000256" key="9">
    <source>
        <dbReference type="ARBA" id="ARBA00022781"/>
    </source>
</evidence>
<feature type="transmembrane region" description="Helical" evidence="17">
    <location>
        <begin position="32"/>
        <end position="54"/>
    </location>
</feature>
<dbReference type="NCBIfam" id="NF009285">
    <property type="entry name" value="PRK12645.1"/>
    <property type="match status" value="1"/>
</dbReference>
<evidence type="ECO:0000256" key="7">
    <source>
        <dbReference type="ARBA" id="ARBA00022475"/>
    </source>
</evidence>
<dbReference type="GO" id="GO:0005886">
    <property type="term" value="C:plasma membrane"/>
    <property type="evidence" value="ECO:0007669"/>
    <property type="project" value="UniProtKB-SubCell"/>
</dbReference>
<evidence type="ECO:0000256" key="15">
    <source>
        <dbReference type="ARBA" id="ARBA00031763"/>
    </source>
</evidence>
<dbReference type="Pfam" id="PF00662">
    <property type="entry name" value="Proton_antipo_N"/>
    <property type="match status" value="1"/>
</dbReference>
<proteinExistence type="inferred from homology"/>
<gene>
    <name evidence="24" type="ORF">CTJ08_08255</name>
    <name evidence="22" type="ORF">H3963_07070</name>
    <name evidence="23" type="ORF">I3V53_06010</name>
</gene>
<organism evidence="23 26">
    <name type="scientific">Staphylococcus epidermidis</name>
    <dbReference type="NCBI Taxonomy" id="1282"/>
    <lineage>
        <taxon>Bacteria</taxon>
        <taxon>Bacillati</taxon>
        <taxon>Bacillota</taxon>
        <taxon>Bacilli</taxon>
        <taxon>Bacillales</taxon>
        <taxon>Staphylococcaceae</taxon>
        <taxon>Staphylococcus</taxon>
    </lineage>
</organism>
<dbReference type="Pfam" id="PF13244">
    <property type="entry name" value="MbhD"/>
    <property type="match status" value="1"/>
</dbReference>
<dbReference type="AlphaFoldDB" id="A0A2G7HY67"/>
<evidence type="ECO:0000256" key="16">
    <source>
        <dbReference type="RuleBase" id="RU000320"/>
    </source>
</evidence>
<feature type="transmembrane region" description="Helical" evidence="17">
    <location>
        <begin position="111"/>
        <end position="127"/>
    </location>
</feature>
<dbReference type="GO" id="GO:1902600">
    <property type="term" value="P:proton transmembrane transport"/>
    <property type="evidence" value="ECO:0007669"/>
    <property type="project" value="UniProtKB-KW"/>
</dbReference>
<comment type="subcellular location">
    <subcellularLocation>
        <location evidence="1">Cell membrane</location>
        <topology evidence="1">Multi-pass membrane protein</topology>
    </subcellularLocation>
    <subcellularLocation>
        <location evidence="16">Membrane</location>
        <topology evidence="16">Multi-pass membrane protein</topology>
    </subcellularLocation>
</comment>
<dbReference type="Proteomes" id="UP000228502">
    <property type="component" value="Unassembled WGS sequence"/>
</dbReference>
<dbReference type="PRINTS" id="PR01434">
    <property type="entry name" value="NADHDHGNASE5"/>
</dbReference>
<feature type="transmembrane region" description="Helical" evidence="17">
    <location>
        <begin position="591"/>
        <end position="611"/>
    </location>
</feature>
<reference evidence="22" key="2">
    <citation type="submission" date="2020-08" db="EMBL/GenBank/DDBJ databases">
        <title>Changes in the skin microbiome associated with squamous cell carcinoma in transplant recipients.</title>
        <authorList>
            <person name="Zaugg J."/>
            <person name="Krueger A."/>
            <person name="Lachner N."/>
        </authorList>
    </citation>
    <scope>NUCLEOTIDE SEQUENCE</scope>
    <source>
        <strain evidence="22">R5988</strain>
    </source>
</reference>
<feature type="domain" description="MrpA C-terminal/MbhD" evidence="20">
    <location>
        <begin position="630"/>
        <end position="694"/>
    </location>
</feature>
<feature type="transmembrane region" description="Helical" evidence="17">
    <location>
        <begin position="649"/>
        <end position="666"/>
    </location>
</feature>
<keyword evidence="5" id="KW-0813">Transport</keyword>
<keyword evidence="6" id="KW-0050">Antiport</keyword>
<dbReference type="KEGG" id="seps:DP17_1939"/>
<feature type="domain" description="MrpA C-terminal/MbhE" evidence="21">
    <location>
        <begin position="708"/>
        <end position="789"/>
    </location>
</feature>
<dbReference type="Pfam" id="PF00361">
    <property type="entry name" value="Proton_antipo_M"/>
    <property type="match status" value="1"/>
</dbReference>
<feature type="transmembrane region" description="Helical" evidence="17">
    <location>
        <begin position="429"/>
        <end position="451"/>
    </location>
</feature>
<feature type="domain" description="NADH:quinone oxidoreductase/Mrp antiporter transmembrane" evidence="18">
    <location>
        <begin position="128"/>
        <end position="429"/>
    </location>
</feature>
<evidence type="ECO:0000313" key="23">
    <source>
        <dbReference type="EMBL" id="MBF9303636.1"/>
    </source>
</evidence>
<feature type="domain" description="NADH-Ubiquinone oxidoreductase (complex I) chain 5 N-terminal" evidence="19">
    <location>
        <begin position="64"/>
        <end position="112"/>
    </location>
</feature>
<feature type="transmembrane region" description="Helical" evidence="17">
    <location>
        <begin position="672"/>
        <end position="693"/>
    </location>
</feature>
<dbReference type="Proteomes" id="UP000622362">
    <property type="component" value="Unassembled WGS sequence"/>
</dbReference>
<dbReference type="EMBL" id="JACGQI010000009">
    <property type="protein sequence ID" value="MBF2230186.1"/>
    <property type="molecule type" value="Genomic_DNA"/>
</dbReference>
<dbReference type="RefSeq" id="WP_001832516.1">
    <property type="nucleotide sequence ID" value="NZ_AP019721.1"/>
</dbReference>
<evidence type="ECO:0000256" key="8">
    <source>
        <dbReference type="ARBA" id="ARBA00022692"/>
    </source>
</evidence>
<dbReference type="PANTHER" id="PTHR43373">
    <property type="entry name" value="NA(+)/H(+) ANTIPORTER SUBUNIT"/>
    <property type="match status" value="1"/>
</dbReference>
<keyword evidence="8 16" id="KW-0812">Transmembrane</keyword>
<keyword evidence="7" id="KW-1003">Cell membrane</keyword>
<evidence type="ECO:0000256" key="6">
    <source>
        <dbReference type="ARBA" id="ARBA00022449"/>
    </source>
</evidence>
<feature type="transmembrane region" description="Helical" evidence="17">
    <location>
        <begin position="767"/>
        <end position="784"/>
    </location>
</feature>
<dbReference type="SMR" id="A0A2G7HY67"/>
<feature type="transmembrane region" description="Helical" evidence="17">
    <location>
        <begin position="165"/>
        <end position="187"/>
    </location>
</feature>
<evidence type="ECO:0000256" key="3">
    <source>
        <dbReference type="ARBA" id="ARBA00011568"/>
    </source>
</evidence>
<keyword evidence="11" id="KW-0915">Sodium</keyword>
<evidence type="ECO:0000256" key="14">
    <source>
        <dbReference type="ARBA" id="ARBA00023201"/>
    </source>
</evidence>
<dbReference type="OMA" id="AWQAKYH"/>
<keyword evidence="12" id="KW-0406">Ion transport</keyword>
<evidence type="ECO:0000256" key="12">
    <source>
        <dbReference type="ARBA" id="ARBA00023065"/>
    </source>
</evidence>
<evidence type="ECO:0000259" key="18">
    <source>
        <dbReference type="Pfam" id="PF00361"/>
    </source>
</evidence>
<dbReference type="GeneID" id="50019207"/>
<accession>A0A2G7HY67</accession>
<feature type="transmembrane region" description="Helical" evidence="17">
    <location>
        <begin position="373"/>
        <end position="395"/>
    </location>
</feature>